<dbReference type="Proteomes" id="UP001428341">
    <property type="component" value="Unassembled WGS sequence"/>
</dbReference>
<sequence length="66" mass="7436">MAGEMYFCVNTYIQECPNIVECDLITHAHIHKGLIVCNLKRAPTAPKNLSYTLISPAPKNAHIYYT</sequence>
<dbReference type="AlphaFoldDB" id="A0AAP0LK10"/>
<organism evidence="1 2">
    <name type="scientific">Citrus x changshan-huyou</name>
    <dbReference type="NCBI Taxonomy" id="2935761"/>
    <lineage>
        <taxon>Eukaryota</taxon>
        <taxon>Viridiplantae</taxon>
        <taxon>Streptophyta</taxon>
        <taxon>Embryophyta</taxon>
        <taxon>Tracheophyta</taxon>
        <taxon>Spermatophyta</taxon>
        <taxon>Magnoliopsida</taxon>
        <taxon>eudicotyledons</taxon>
        <taxon>Gunneridae</taxon>
        <taxon>Pentapetalae</taxon>
        <taxon>rosids</taxon>
        <taxon>malvids</taxon>
        <taxon>Sapindales</taxon>
        <taxon>Rutaceae</taxon>
        <taxon>Aurantioideae</taxon>
        <taxon>Citrus</taxon>
    </lineage>
</organism>
<name>A0AAP0LK10_9ROSI</name>
<reference evidence="1 2" key="1">
    <citation type="submission" date="2024-05" db="EMBL/GenBank/DDBJ databases">
        <title>Haplotype-resolved chromosome-level genome assembly of Huyou (Citrus changshanensis).</title>
        <authorList>
            <person name="Miao C."/>
            <person name="Chen W."/>
            <person name="Wu Y."/>
            <person name="Wang L."/>
            <person name="Zhao S."/>
            <person name="Grierson D."/>
            <person name="Xu C."/>
            <person name="Chen K."/>
        </authorList>
    </citation>
    <scope>NUCLEOTIDE SEQUENCE [LARGE SCALE GENOMIC DNA]</scope>
    <source>
        <strain evidence="1">01-14</strain>
        <tissue evidence="1">Leaf</tissue>
    </source>
</reference>
<proteinExistence type="predicted"/>
<evidence type="ECO:0000313" key="2">
    <source>
        <dbReference type="Proteomes" id="UP001428341"/>
    </source>
</evidence>
<evidence type="ECO:0000313" key="1">
    <source>
        <dbReference type="EMBL" id="KAK9176250.1"/>
    </source>
</evidence>
<accession>A0AAP0LK10</accession>
<keyword evidence="2" id="KW-1185">Reference proteome</keyword>
<protein>
    <submittedName>
        <fullName evidence="1">Uncharacterized protein</fullName>
    </submittedName>
</protein>
<comment type="caution">
    <text evidence="1">The sequence shown here is derived from an EMBL/GenBank/DDBJ whole genome shotgun (WGS) entry which is preliminary data.</text>
</comment>
<gene>
    <name evidence="1" type="ORF">WN944_028264</name>
</gene>
<dbReference type="EMBL" id="JBCGBO010000025">
    <property type="protein sequence ID" value="KAK9176250.1"/>
    <property type="molecule type" value="Genomic_DNA"/>
</dbReference>